<dbReference type="GO" id="GO:0004190">
    <property type="term" value="F:aspartic-type endopeptidase activity"/>
    <property type="evidence" value="ECO:0007669"/>
    <property type="project" value="InterPro"/>
</dbReference>
<name>A0A151K315_9HYME</name>
<dbReference type="PROSITE" id="PS00141">
    <property type="entry name" value="ASP_PROTEASE"/>
    <property type="match status" value="1"/>
</dbReference>
<feature type="region of interest" description="Disordered" evidence="1">
    <location>
        <begin position="154"/>
        <end position="175"/>
    </location>
</feature>
<organism evidence="2 3">
    <name type="scientific">Trachymyrmex cornetzi</name>
    <dbReference type="NCBI Taxonomy" id="471704"/>
    <lineage>
        <taxon>Eukaryota</taxon>
        <taxon>Metazoa</taxon>
        <taxon>Ecdysozoa</taxon>
        <taxon>Arthropoda</taxon>
        <taxon>Hexapoda</taxon>
        <taxon>Insecta</taxon>
        <taxon>Pterygota</taxon>
        <taxon>Neoptera</taxon>
        <taxon>Endopterygota</taxon>
        <taxon>Hymenoptera</taxon>
        <taxon>Apocrita</taxon>
        <taxon>Aculeata</taxon>
        <taxon>Formicoidea</taxon>
        <taxon>Formicidae</taxon>
        <taxon>Myrmicinae</taxon>
        <taxon>Trachymyrmex</taxon>
    </lineage>
</organism>
<comment type="caution">
    <text evidence="2">The sequence shown here is derived from an EMBL/GenBank/DDBJ whole genome shotgun (WGS) entry which is preliminary data.</text>
</comment>
<feature type="non-terminal residue" evidence="2">
    <location>
        <position position="1"/>
    </location>
</feature>
<keyword evidence="3" id="KW-1185">Reference proteome</keyword>
<dbReference type="InterPro" id="IPR001969">
    <property type="entry name" value="Aspartic_peptidase_AS"/>
</dbReference>
<proteinExistence type="predicted"/>
<protein>
    <submittedName>
        <fullName evidence="2">Uncharacterized protein</fullName>
    </submittedName>
</protein>
<dbReference type="GO" id="GO:0006508">
    <property type="term" value="P:proteolysis"/>
    <property type="evidence" value="ECO:0007669"/>
    <property type="project" value="InterPro"/>
</dbReference>
<evidence type="ECO:0000313" key="3">
    <source>
        <dbReference type="Proteomes" id="UP000078492"/>
    </source>
</evidence>
<dbReference type="Gene3D" id="2.40.70.10">
    <property type="entry name" value="Acid Proteases"/>
    <property type="match status" value="1"/>
</dbReference>
<dbReference type="InterPro" id="IPR021109">
    <property type="entry name" value="Peptidase_aspartic_dom_sf"/>
</dbReference>
<reference evidence="2 3" key="1">
    <citation type="submission" date="2015-09" db="EMBL/GenBank/DDBJ databases">
        <title>Trachymyrmex cornetzi WGS genome.</title>
        <authorList>
            <person name="Nygaard S."/>
            <person name="Hu H."/>
            <person name="Boomsma J."/>
            <person name="Zhang G."/>
        </authorList>
    </citation>
    <scope>NUCLEOTIDE SEQUENCE [LARGE SCALE GENOMIC DNA]</scope>
    <source>
        <strain evidence="2">Tcor2-1</strain>
        <tissue evidence="2">Whole body</tissue>
    </source>
</reference>
<dbReference type="PANTHER" id="PTHR47331">
    <property type="entry name" value="PHD-TYPE DOMAIN-CONTAINING PROTEIN"/>
    <property type="match status" value="1"/>
</dbReference>
<sequence length="252" mass="28121">PAETWDDLIVHIILSKLDSVTSKAWETSLPTNDPPNLKTLTEFLSKRCQALELIFSKMSINQSTNTPKFGTRPKSASVTNIATSDLSCPQCKETHPLYYCKSFLKLPIEKRISVVKRAHLCANCLRSNSHKAKDCNSSACRKCKKKHNTLLHLSNSTDHDKPSVPNSELNSEKENSIQPIVTQCLSTQRSLDIILSTAIIHVFDYKNELHSCRALLDSGSQLNFITQELADKLGVKRQSINISVSSVVKNMV</sequence>
<evidence type="ECO:0000313" key="2">
    <source>
        <dbReference type="EMBL" id="KYN50467.1"/>
    </source>
</evidence>
<dbReference type="EMBL" id="LKEY01014603">
    <property type="protein sequence ID" value="KYN50467.1"/>
    <property type="molecule type" value="Genomic_DNA"/>
</dbReference>
<dbReference type="STRING" id="471704.A0A151K315"/>
<evidence type="ECO:0000256" key="1">
    <source>
        <dbReference type="SAM" id="MobiDB-lite"/>
    </source>
</evidence>
<gene>
    <name evidence="2" type="ORF">ALC57_00104</name>
</gene>
<dbReference type="AlphaFoldDB" id="A0A151K315"/>
<dbReference type="Proteomes" id="UP000078492">
    <property type="component" value="Unassembled WGS sequence"/>
</dbReference>
<dbReference type="PANTHER" id="PTHR47331:SF5">
    <property type="entry name" value="RIBONUCLEASE H"/>
    <property type="match status" value="1"/>
</dbReference>
<accession>A0A151K315</accession>
<dbReference type="CDD" id="cd00303">
    <property type="entry name" value="retropepsin_like"/>
    <property type="match status" value="1"/>
</dbReference>